<dbReference type="Gene3D" id="2.30.29.30">
    <property type="entry name" value="Pleckstrin-homology domain (PH domain)/Phosphotyrosine-binding domain (PTB)"/>
    <property type="match status" value="1"/>
</dbReference>
<dbReference type="PROSITE" id="PS50003">
    <property type="entry name" value="PH_DOMAIN"/>
    <property type="match status" value="1"/>
</dbReference>
<accession>A0A9W9SED9</accession>
<dbReference type="OrthoDB" id="422827at2759"/>
<protein>
    <recommendedName>
        <fullName evidence="6">SAM domain-containing protein</fullName>
    </recommendedName>
</protein>
<evidence type="ECO:0000313" key="4">
    <source>
        <dbReference type="EMBL" id="KAJ5376607.1"/>
    </source>
</evidence>
<dbReference type="SUPFAM" id="SSF47769">
    <property type="entry name" value="SAM/Pointed domain"/>
    <property type="match status" value="1"/>
</dbReference>
<feature type="region of interest" description="Disordered" evidence="1">
    <location>
        <begin position="81"/>
        <end position="102"/>
    </location>
</feature>
<dbReference type="InterPro" id="IPR011993">
    <property type="entry name" value="PH-like_dom_sf"/>
</dbReference>
<feature type="compositionally biased region" description="Polar residues" evidence="1">
    <location>
        <begin position="81"/>
        <end position="92"/>
    </location>
</feature>
<dbReference type="InterPro" id="IPR013761">
    <property type="entry name" value="SAM/pointed_sf"/>
</dbReference>
<feature type="compositionally biased region" description="Polar residues" evidence="1">
    <location>
        <begin position="495"/>
        <end position="525"/>
    </location>
</feature>
<proteinExistence type="predicted"/>
<evidence type="ECO:0000259" key="3">
    <source>
        <dbReference type="PROSITE" id="PS50105"/>
    </source>
</evidence>
<evidence type="ECO:0000259" key="2">
    <source>
        <dbReference type="PROSITE" id="PS50003"/>
    </source>
</evidence>
<dbReference type="Pfam" id="PF07647">
    <property type="entry name" value="SAM_2"/>
    <property type="match status" value="1"/>
</dbReference>
<dbReference type="SMART" id="SM00454">
    <property type="entry name" value="SAM"/>
    <property type="match status" value="1"/>
</dbReference>
<dbReference type="RefSeq" id="XP_056481637.1">
    <property type="nucleotide sequence ID" value="XM_056638130.1"/>
</dbReference>
<dbReference type="PROSITE" id="PS50105">
    <property type="entry name" value="SAM_DOMAIN"/>
    <property type="match status" value="1"/>
</dbReference>
<comment type="caution">
    <text evidence="4">The sequence shown here is derived from an EMBL/GenBank/DDBJ whole genome shotgun (WGS) entry which is preliminary data.</text>
</comment>
<feature type="region of interest" description="Disordered" evidence="1">
    <location>
        <begin position="492"/>
        <end position="525"/>
    </location>
</feature>
<evidence type="ECO:0008006" key="6">
    <source>
        <dbReference type="Google" id="ProtNLM"/>
    </source>
</evidence>
<feature type="domain" description="SAM" evidence="3">
    <location>
        <begin position="191"/>
        <end position="255"/>
    </location>
</feature>
<dbReference type="Proteomes" id="UP001147747">
    <property type="component" value="Unassembled WGS sequence"/>
</dbReference>
<sequence length="804" mass="89816">MYSTERYYQSQQLSHNICQDSLRVRRKAAPTSLSVKNHERFYPDKTFVQRRLSNSTDFDDTDIETSDSDEESLRQSLQSISYDSNTSISTPELPSPENAPNLKGMVNIHIDNSMVQGPDGPHLFRNSRGSSLYEPSTAEIDLYFERSPLQSEFSRSVDTPKRFPFSPKTPKALTTVHPDVSHVSEEEIRTWKPNQVAHWLHIAGYNDAVIEKFLLNDITGTVLLSIQTDDLKELSIHSFGMRHQIMASIDHLKNTMSTVPPVPPTPESFMTQSTDRRPDQRQPLVGRSSPRNSSPRDSSDEESPQRRSYAMSVSPNGEILSNHVFGSNITPGESVSIVGIEQRLPKPHNCSRGDKCSKFRKYQRQLDQIFAEHPNAVLHDGMIIIGSPGNPETARDLLRPKSNSEPSVVASSDIFGPAPGPQLSEAALNGIQKLDPQETIRNFLTYQHVGKHPNVPMLDTCNLPPQEEPFAGLTPPNVQPNAMAANLRSLPKLTIPTSPNTEDMTTAVTSNRSMTPTRASQAYGSPTAVQQYGPFTQARNIDVYRHGTPFTEVDVPITAIPTGPIARDASQSVPPDMQYGTLFPPYRDPIMRSASTRPPNNPALRRVREDRPLSPIESPEDLIRSPRQRPHAHTVSHASSLASDPDVIHSGYLKHKKNRFLRSEWKDAHVTLRDTKVALHEREQDAHRISRALDVIDVDDYAVACSSLASSSKVTAAFKRSIMRKQDRMPNGPEGNAFQFSFIPAHKDGDRKALFSKNALPRHDFVDNTADGRGEWVRKLLLAKAEKRARDNGEKMLVNGYNVI</sequence>
<reference evidence="4" key="2">
    <citation type="journal article" date="2023" name="IMA Fungus">
        <title>Comparative genomic study of the Penicillium genus elucidates a diverse pangenome and 15 lateral gene transfer events.</title>
        <authorList>
            <person name="Petersen C."/>
            <person name="Sorensen T."/>
            <person name="Nielsen M.R."/>
            <person name="Sondergaard T.E."/>
            <person name="Sorensen J.L."/>
            <person name="Fitzpatrick D.A."/>
            <person name="Frisvad J.C."/>
            <person name="Nielsen K.L."/>
        </authorList>
    </citation>
    <scope>NUCLEOTIDE SEQUENCE</scope>
    <source>
        <strain evidence="4">IBT 29677</strain>
    </source>
</reference>
<dbReference type="Gene3D" id="1.10.150.50">
    <property type="entry name" value="Transcription Factor, Ets-1"/>
    <property type="match status" value="1"/>
</dbReference>
<dbReference type="SUPFAM" id="SSF50729">
    <property type="entry name" value="PH domain-like"/>
    <property type="match status" value="1"/>
</dbReference>
<name>A0A9W9SED9_9EURO</name>
<dbReference type="SMART" id="SM00233">
    <property type="entry name" value="PH"/>
    <property type="match status" value="1"/>
</dbReference>
<evidence type="ECO:0000256" key="1">
    <source>
        <dbReference type="SAM" id="MobiDB-lite"/>
    </source>
</evidence>
<dbReference type="GeneID" id="81377110"/>
<dbReference type="AlphaFoldDB" id="A0A9W9SED9"/>
<keyword evidence="5" id="KW-1185">Reference proteome</keyword>
<feature type="domain" description="PH" evidence="2">
    <location>
        <begin position="646"/>
        <end position="785"/>
    </location>
</feature>
<dbReference type="CDD" id="cd09535">
    <property type="entry name" value="SAM_BOI-like_fungal"/>
    <property type="match status" value="1"/>
</dbReference>
<gene>
    <name evidence="4" type="ORF">N7509_013493</name>
</gene>
<dbReference type="InterPro" id="IPR001849">
    <property type="entry name" value="PH_domain"/>
</dbReference>
<feature type="compositionally biased region" description="Low complexity" evidence="1">
    <location>
        <begin position="287"/>
        <end position="296"/>
    </location>
</feature>
<feature type="region of interest" description="Disordered" evidence="1">
    <location>
        <begin position="256"/>
        <end position="311"/>
    </location>
</feature>
<dbReference type="InterPro" id="IPR001660">
    <property type="entry name" value="SAM"/>
</dbReference>
<evidence type="ECO:0000313" key="5">
    <source>
        <dbReference type="Proteomes" id="UP001147747"/>
    </source>
</evidence>
<dbReference type="EMBL" id="JAPZBU010000012">
    <property type="protein sequence ID" value="KAJ5376607.1"/>
    <property type="molecule type" value="Genomic_DNA"/>
</dbReference>
<reference evidence="4" key="1">
    <citation type="submission" date="2022-12" db="EMBL/GenBank/DDBJ databases">
        <authorList>
            <person name="Petersen C."/>
        </authorList>
    </citation>
    <scope>NUCLEOTIDE SEQUENCE</scope>
    <source>
        <strain evidence="4">IBT 29677</strain>
    </source>
</reference>
<feature type="region of interest" description="Disordered" evidence="1">
    <location>
        <begin position="610"/>
        <end position="640"/>
    </location>
</feature>
<organism evidence="4 5">
    <name type="scientific">Penicillium cosmopolitanum</name>
    <dbReference type="NCBI Taxonomy" id="1131564"/>
    <lineage>
        <taxon>Eukaryota</taxon>
        <taxon>Fungi</taxon>
        <taxon>Dikarya</taxon>
        <taxon>Ascomycota</taxon>
        <taxon>Pezizomycotina</taxon>
        <taxon>Eurotiomycetes</taxon>
        <taxon>Eurotiomycetidae</taxon>
        <taxon>Eurotiales</taxon>
        <taxon>Aspergillaceae</taxon>
        <taxon>Penicillium</taxon>
    </lineage>
</organism>